<dbReference type="EMBL" id="JADIMG010000026">
    <property type="protein sequence ID" value="MBO8459172.1"/>
    <property type="molecule type" value="Genomic_DNA"/>
</dbReference>
<dbReference type="PANTHER" id="PTHR33164">
    <property type="entry name" value="TRANSCRIPTIONAL REGULATOR, MARR FAMILY"/>
    <property type="match status" value="1"/>
</dbReference>
<dbReference type="GO" id="GO:0003700">
    <property type="term" value="F:DNA-binding transcription factor activity"/>
    <property type="evidence" value="ECO:0007669"/>
    <property type="project" value="InterPro"/>
</dbReference>
<dbReference type="SMART" id="SM00347">
    <property type="entry name" value="HTH_MARR"/>
    <property type="match status" value="1"/>
</dbReference>
<proteinExistence type="predicted"/>
<dbReference type="PROSITE" id="PS50995">
    <property type="entry name" value="HTH_MARR_2"/>
    <property type="match status" value="1"/>
</dbReference>
<reference evidence="2" key="1">
    <citation type="submission" date="2020-10" db="EMBL/GenBank/DDBJ databases">
        <authorList>
            <person name="Gilroy R."/>
        </authorList>
    </citation>
    <scope>NUCLEOTIDE SEQUENCE</scope>
    <source>
        <strain evidence="2">G3-3990</strain>
    </source>
</reference>
<dbReference type="InterPro" id="IPR036390">
    <property type="entry name" value="WH_DNA-bd_sf"/>
</dbReference>
<name>A0A9D9HRZ7_9BACT</name>
<dbReference type="AlphaFoldDB" id="A0A9D9HRZ7"/>
<dbReference type="Proteomes" id="UP000823641">
    <property type="component" value="Unassembled WGS sequence"/>
</dbReference>
<evidence type="ECO:0000313" key="2">
    <source>
        <dbReference type="EMBL" id="MBO8459172.1"/>
    </source>
</evidence>
<dbReference type="InterPro" id="IPR036388">
    <property type="entry name" value="WH-like_DNA-bd_sf"/>
</dbReference>
<dbReference type="PANTHER" id="PTHR33164:SF43">
    <property type="entry name" value="HTH-TYPE TRANSCRIPTIONAL REPRESSOR YETL"/>
    <property type="match status" value="1"/>
</dbReference>
<evidence type="ECO:0000259" key="1">
    <source>
        <dbReference type="PROSITE" id="PS50995"/>
    </source>
</evidence>
<sequence length="123" mass="13884">MEQLCKIRELYRAIARFEASFIEQHQLSLNEGMLLCCLQQHGTSTAGQIAELLELTSSNTSKVIRAVEEKGLINRILCKSDKRQMCFELSAEGRKKIKQIETNAIPLDLPLQHAFEQIAACHA</sequence>
<accession>A0A9D9HRZ7</accession>
<dbReference type="SUPFAM" id="SSF46785">
    <property type="entry name" value="Winged helix' DNA-binding domain"/>
    <property type="match status" value="1"/>
</dbReference>
<dbReference type="GO" id="GO:0006950">
    <property type="term" value="P:response to stress"/>
    <property type="evidence" value="ECO:0007669"/>
    <property type="project" value="TreeGrafter"/>
</dbReference>
<organism evidence="2 3">
    <name type="scientific">Candidatus Gallipaludibacter merdavium</name>
    <dbReference type="NCBI Taxonomy" id="2840839"/>
    <lineage>
        <taxon>Bacteria</taxon>
        <taxon>Pseudomonadati</taxon>
        <taxon>Bacteroidota</taxon>
        <taxon>Bacteroidia</taxon>
        <taxon>Bacteroidales</taxon>
        <taxon>Candidatus Gallipaludibacter</taxon>
    </lineage>
</organism>
<gene>
    <name evidence="2" type="ORF">IAA73_02410</name>
</gene>
<dbReference type="InterPro" id="IPR000835">
    <property type="entry name" value="HTH_MarR-typ"/>
</dbReference>
<dbReference type="Gene3D" id="1.10.10.10">
    <property type="entry name" value="Winged helix-like DNA-binding domain superfamily/Winged helix DNA-binding domain"/>
    <property type="match status" value="1"/>
</dbReference>
<comment type="caution">
    <text evidence="2">The sequence shown here is derived from an EMBL/GenBank/DDBJ whole genome shotgun (WGS) entry which is preliminary data.</text>
</comment>
<feature type="domain" description="HTH marR-type" evidence="1">
    <location>
        <begin position="1"/>
        <end position="123"/>
    </location>
</feature>
<reference evidence="2" key="2">
    <citation type="journal article" date="2021" name="PeerJ">
        <title>Extensive microbial diversity within the chicken gut microbiome revealed by metagenomics and culture.</title>
        <authorList>
            <person name="Gilroy R."/>
            <person name="Ravi A."/>
            <person name="Getino M."/>
            <person name="Pursley I."/>
            <person name="Horton D.L."/>
            <person name="Alikhan N.F."/>
            <person name="Baker D."/>
            <person name="Gharbi K."/>
            <person name="Hall N."/>
            <person name="Watson M."/>
            <person name="Adriaenssens E.M."/>
            <person name="Foster-Nyarko E."/>
            <person name="Jarju S."/>
            <person name="Secka A."/>
            <person name="Antonio M."/>
            <person name="Oren A."/>
            <person name="Chaudhuri R.R."/>
            <person name="La Ragione R."/>
            <person name="Hildebrand F."/>
            <person name="Pallen M.J."/>
        </authorList>
    </citation>
    <scope>NUCLEOTIDE SEQUENCE</scope>
    <source>
        <strain evidence="2">G3-3990</strain>
    </source>
</reference>
<dbReference type="Pfam" id="PF01047">
    <property type="entry name" value="MarR"/>
    <property type="match status" value="1"/>
</dbReference>
<evidence type="ECO:0000313" key="3">
    <source>
        <dbReference type="Proteomes" id="UP000823641"/>
    </source>
</evidence>
<protein>
    <submittedName>
        <fullName evidence="2">MarR family transcriptional regulator</fullName>
    </submittedName>
</protein>
<dbReference type="InterPro" id="IPR039422">
    <property type="entry name" value="MarR/SlyA-like"/>
</dbReference>